<evidence type="ECO:0000313" key="3">
    <source>
        <dbReference type="Proteomes" id="UP001165060"/>
    </source>
</evidence>
<reference evidence="2 3" key="1">
    <citation type="journal article" date="2023" name="Commun. Biol.">
        <title>Genome analysis of Parmales, the sister group of diatoms, reveals the evolutionary specialization of diatoms from phago-mixotrophs to photoautotrophs.</title>
        <authorList>
            <person name="Ban H."/>
            <person name="Sato S."/>
            <person name="Yoshikawa S."/>
            <person name="Yamada K."/>
            <person name="Nakamura Y."/>
            <person name="Ichinomiya M."/>
            <person name="Sato N."/>
            <person name="Blanc-Mathieu R."/>
            <person name="Endo H."/>
            <person name="Kuwata A."/>
            <person name="Ogata H."/>
        </authorList>
    </citation>
    <scope>NUCLEOTIDE SEQUENCE [LARGE SCALE GENOMIC DNA]</scope>
</reference>
<gene>
    <name evidence="2" type="ORF">TeGR_g7162</name>
</gene>
<feature type="non-terminal residue" evidence="2">
    <location>
        <position position="1"/>
    </location>
</feature>
<feature type="compositionally biased region" description="Basic and acidic residues" evidence="1">
    <location>
        <begin position="232"/>
        <end position="254"/>
    </location>
</feature>
<keyword evidence="3" id="KW-1185">Reference proteome</keyword>
<name>A0ABQ6MVZ2_9STRA</name>
<feature type="compositionally biased region" description="Acidic residues" evidence="1">
    <location>
        <begin position="311"/>
        <end position="322"/>
    </location>
</feature>
<feature type="region of interest" description="Disordered" evidence="1">
    <location>
        <begin position="190"/>
        <end position="210"/>
    </location>
</feature>
<organism evidence="2 3">
    <name type="scientific">Tetraparma gracilis</name>
    <dbReference type="NCBI Taxonomy" id="2962635"/>
    <lineage>
        <taxon>Eukaryota</taxon>
        <taxon>Sar</taxon>
        <taxon>Stramenopiles</taxon>
        <taxon>Ochrophyta</taxon>
        <taxon>Bolidophyceae</taxon>
        <taxon>Parmales</taxon>
        <taxon>Triparmaceae</taxon>
        <taxon>Tetraparma</taxon>
    </lineage>
</organism>
<evidence type="ECO:0000256" key="1">
    <source>
        <dbReference type="SAM" id="MobiDB-lite"/>
    </source>
</evidence>
<feature type="region of interest" description="Disordered" evidence="1">
    <location>
        <begin position="232"/>
        <end position="263"/>
    </location>
</feature>
<comment type="caution">
    <text evidence="2">The sequence shown here is derived from an EMBL/GenBank/DDBJ whole genome shotgun (WGS) entry which is preliminary data.</text>
</comment>
<evidence type="ECO:0008006" key="4">
    <source>
        <dbReference type="Google" id="ProtNLM"/>
    </source>
</evidence>
<accession>A0ABQ6MVZ2</accession>
<feature type="region of interest" description="Disordered" evidence="1">
    <location>
        <begin position="300"/>
        <end position="334"/>
    </location>
</feature>
<proteinExistence type="predicted"/>
<dbReference type="EMBL" id="BRYB01004577">
    <property type="protein sequence ID" value="GMI33640.1"/>
    <property type="molecule type" value="Genomic_DNA"/>
</dbReference>
<sequence>PPPPPQADKNLLVAEIEKFRGSSNVPAKTLERNLREAEDNARQAEAALEKVSDEVFELNETVSGARADASKAEHDRDTLAHDLKKLGMEKKEKEKELQDSRELLLKLKAELTEERARALEIEKKAEEETARLHEKIETEQKQLLDGRAEGELEMETKLATACKDNAVLEHRAKGLEAKVEALRREVAGAKDREGAAVRELKEKEGGAAERAELDGARMAQLEADLRAATERAEKWERAAEEAGRREDSSNEEVRRLKKKRNDDAFELENLQEDMDTMAEQVKYFQLQNEELEEENRRLAGLGGFDMHEVDNTMDESREEESQVETQPLGGVDSDEALEQLGEDVLERERVEMVLQSAKNESMSQGGEGGLSDSMFFPNIEDDLIEDEDDENAAAGEGSVYLDAADTSKNASVFMSPEPLGKRDLNI</sequence>
<evidence type="ECO:0000313" key="2">
    <source>
        <dbReference type="EMBL" id="GMI33640.1"/>
    </source>
</evidence>
<protein>
    <recommendedName>
        <fullName evidence="4">Myosin heavy chain</fullName>
    </recommendedName>
</protein>
<dbReference type="Proteomes" id="UP001165060">
    <property type="component" value="Unassembled WGS sequence"/>
</dbReference>